<reference evidence="2" key="1">
    <citation type="journal article" date="2022" name="Mol. Ecol. Resour.">
        <title>The genomes of chicory, endive, great burdock and yacon provide insights into Asteraceae palaeo-polyploidization history and plant inulin production.</title>
        <authorList>
            <person name="Fan W."/>
            <person name="Wang S."/>
            <person name="Wang H."/>
            <person name="Wang A."/>
            <person name="Jiang F."/>
            <person name="Liu H."/>
            <person name="Zhao H."/>
            <person name="Xu D."/>
            <person name="Zhang Y."/>
        </authorList>
    </citation>
    <scope>NUCLEOTIDE SEQUENCE [LARGE SCALE GENOMIC DNA]</scope>
    <source>
        <strain evidence="2">cv. Niubang</strain>
    </source>
</reference>
<protein>
    <submittedName>
        <fullName evidence="1">Uncharacterized protein</fullName>
    </submittedName>
</protein>
<keyword evidence="2" id="KW-1185">Reference proteome</keyword>
<comment type="caution">
    <text evidence="1">The sequence shown here is derived from an EMBL/GenBank/DDBJ whole genome shotgun (WGS) entry which is preliminary data.</text>
</comment>
<sequence>MTNSPSNMTHSQNLNLDLNLNLSFPAVKGLPEKRRQGSPSMNSEDSVTTTCLDGGFREYSYIHGGREVHLFESVQLMRPTVDFDLQEEGSILCRILDSGDFCRSPA</sequence>
<organism evidence="1 2">
    <name type="scientific">Arctium lappa</name>
    <name type="common">Greater burdock</name>
    <name type="synonym">Lappa major</name>
    <dbReference type="NCBI Taxonomy" id="4217"/>
    <lineage>
        <taxon>Eukaryota</taxon>
        <taxon>Viridiplantae</taxon>
        <taxon>Streptophyta</taxon>
        <taxon>Embryophyta</taxon>
        <taxon>Tracheophyta</taxon>
        <taxon>Spermatophyta</taxon>
        <taxon>Magnoliopsida</taxon>
        <taxon>eudicotyledons</taxon>
        <taxon>Gunneridae</taxon>
        <taxon>Pentapetalae</taxon>
        <taxon>asterids</taxon>
        <taxon>campanulids</taxon>
        <taxon>Asterales</taxon>
        <taxon>Asteraceae</taxon>
        <taxon>Carduoideae</taxon>
        <taxon>Cardueae</taxon>
        <taxon>Arctiinae</taxon>
        <taxon>Arctium</taxon>
    </lineage>
</organism>
<reference evidence="1 2" key="2">
    <citation type="journal article" date="2022" name="Mol. Ecol. Resour.">
        <title>The genomes of chicory, endive, great burdock and yacon provide insights into Asteraceae paleo-polyploidization history and plant inulin production.</title>
        <authorList>
            <person name="Fan W."/>
            <person name="Wang S."/>
            <person name="Wang H."/>
            <person name="Wang A."/>
            <person name="Jiang F."/>
            <person name="Liu H."/>
            <person name="Zhao H."/>
            <person name="Xu D."/>
            <person name="Zhang Y."/>
        </authorList>
    </citation>
    <scope>NUCLEOTIDE SEQUENCE [LARGE SCALE GENOMIC DNA]</scope>
    <source>
        <strain evidence="2">cv. Niubang</strain>
    </source>
</reference>
<evidence type="ECO:0000313" key="1">
    <source>
        <dbReference type="EMBL" id="KAI3735118.1"/>
    </source>
</evidence>
<gene>
    <name evidence="1" type="ORF">L6452_14606</name>
</gene>
<evidence type="ECO:0000313" key="2">
    <source>
        <dbReference type="Proteomes" id="UP001055879"/>
    </source>
</evidence>
<name>A0ACB9CLI4_ARCLA</name>
<dbReference type="EMBL" id="CM042050">
    <property type="protein sequence ID" value="KAI3735118.1"/>
    <property type="molecule type" value="Genomic_DNA"/>
</dbReference>
<dbReference type="Proteomes" id="UP001055879">
    <property type="component" value="Linkage Group LG04"/>
</dbReference>
<proteinExistence type="predicted"/>
<accession>A0ACB9CLI4</accession>